<dbReference type="GO" id="GO:0042302">
    <property type="term" value="F:structural constituent of cuticle"/>
    <property type="evidence" value="ECO:0007669"/>
    <property type="project" value="UniProtKB-UniRule"/>
</dbReference>
<dbReference type="InterPro" id="IPR000618">
    <property type="entry name" value="Insect_cuticle"/>
</dbReference>
<name>A0A423SB76_PENVA</name>
<feature type="region of interest" description="Disordered" evidence="3">
    <location>
        <begin position="145"/>
        <end position="192"/>
    </location>
</feature>
<gene>
    <name evidence="4" type="ORF">C7M84_020749</name>
</gene>
<comment type="caution">
    <text evidence="4">The sequence shown here is derived from an EMBL/GenBank/DDBJ whole genome shotgun (WGS) entry which is preliminary data.</text>
</comment>
<feature type="region of interest" description="Disordered" evidence="3">
    <location>
        <begin position="212"/>
        <end position="264"/>
    </location>
</feature>
<dbReference type="AlphaFoldDB" id="A0A423SB76"/>
<feature type="compositionally biased region" description="Basic and acidic residues" evidence="3">
    <location>
        <begin position="156"/>
        <end position="178"/>
    </location>
</feature>
<reference evidence="4 5" key="1">
    <citation type="submission" date="2018-04" db="EMBL/GenBank/DDBJ databases">
        <authorList>
            <person name="Zhang X."/>
            <person name="Yuan J."/>
            <person name="Li F."/>
            <person name="Xiang J."/>
        </authorList>
    </citation>
    <scope>NUCLEOTIDE SEQUENCE [LARGE SCALE GENOMIC DNA]</scope>
    <source>
        <tissue evidence="4">Muscle</tissue>
    </source>
</reference>
<evidence type="ECO:0000256" key="2">
    <source>
        <dbReference type="PROSITE-ProRule" id="PRU00497"/>
    </source>
</evidence>
<dbReference type="InterPro" id="IPR031311">
    <property type="entry name" value="CHIT_BIND_RR_consensus"/>
</dbReference>
<accession>A0A423SB76</accession>
<dbReference type="Proteomes" id="UP000283509">
    <property type="component" value="Unassembled WGS sequence"/>
</dbReference>
<dbReference type="PANTHER" id="PTHR12236">
    <property type="entry name" value="STRUCTURAL CONTITUENT OF CUTICLE"/>
    <property type="match status" value="1"/>
</dbReference>
<proteinExistence type="predicted"/>
<dbReference type="PROSITE" id="PS51155">
    <property type="entry name" value="CHIT_BIND_RR_2"/>
    <property type="match status" value="1"/>
</dbReference>
<dbReference type="EMBL" id="QCYY01004146">
    <property type="protein sequence ID" value="ROT61460.1"/>
    <property type="molecule type" value="Genomic_DNA"/>
</dbReference>
<reference evidence="4 5" key="2">
    <citation type="submission" date="2019-01" db="EMBL/GenBank/DDBJ databases">
        <title>The decoding of complex shrimp genome reveals the adaptation for benthos swimmer, frequently molting mechanism and breeding impact on genome.</title>
        <authorList>
            <person name="Sun Y."/>
            <person name="Gao Y."/>
            <person name="Yu Y."/>
        </authorList>
    </citation>
    <scope>NUCLEOTIDE SEQUENCE [LARGE SCALE GENOMIC DNA]</scope>
    <source>
        <tissue evidence="4">Muscle</tissue>
    </source>
</reference>
<organism evidence="4 5">
    <name type="scientific">Penaeus vannamei</name>
    <name type="common">Whiteleg shrimp</name>
    <name type="synonym">Litopenaeus vannamei</name>
    <dbReference type="NCBI Taxonomy" id="6689"/>
    <lineage>
        <taxon>Eukaryota</taxon>
        <taxon>Metazoa</taxon>
        <taxon>Ecdysozoa</taxon>
        <taxon>Arthropoda</taxon>
        <taxon>Crustacea</taxon>
        <taxon>Multicrustacea</taxon>
        <taxon>Malacostraca</taxon>
        <taxon>Eumalacostraca</taxon>
        <taxon>Eucarida</taxon>
        <taxon>Decapoda</taxon>
        <taxon>Dendrobranchiata</taxon>
        <taxon>Penaeoidea</taxon>
        <taxon>Penaeidae</taxon>
        <taxon>Penaeus</taxon>
    </lineage>
</organism>
<dbReference type="PANTHER" id="PTHR12236:SF79">
    <property type="entry name" value="CUTICULAR PROTEIN 50CB-RELATED"/>
    <property type="match status" value="1"/>
</dbReference>
<evidence type="ECO:0000256" key="3">
    <source>
        <dbReference type="SAM" id="MobiDB-lite"/>
    </source>
</evidence>
<dbReference type="Pfam" id="PF00379">
    <property type="entry name" value="Chitin_bind_4"/>
    <property type="match status" value="1"/>
</dbReference>
<dbReference type="GO" id="GO:0005615">
    <property type="term" value="C:extracellular space"/>
    <property type="evidence" value="ECO:0007669"/>
    <property type="project" value="TreeGrafter"/>
</dbReference>
<keyword evidence="1 2" id="KW-0193">Cuticle</keyword>
<sequence>MNASQTWRAIPDLRAVESALSPLQITFGAMITLQLAATVENSRPPSPPPQGASGYGFEYSVVDSTASWMHSRGEWSDGVSTHGAYHVQLPDGRVQRVSYTADEHGFRPVITYEEPHGYAGGFGWKVGGGSGLGKDVLEVDGLGAKEENGLGGRPHPGKDQVDVESRDVDEGHGGDIHPGEVYPGHGRGGRGHPRSDFVPVIYRQSYEPYSPYHDPPYYGSEPRRTYPSYRESPHAKVTHHGSPRGFPNHVGSPHHPRPAHDDPRHHVMHTTLKPRTYHINKTPAVGTRKPTNGHSKSHRLLTKEDKTPKGEMAGGHDPMEAHDMREEGHEVLTTLAPRLSMNDPIYRHDYSPMKCLAEDNQKRLRDKSVILSQPSSPHSPHRAMNLFYQLTPFL</sequence>
<evidence type="ECO:0000256" key="1">
    <source>
        <dbReference type="ARBA" id="ARBA00022460"/>
    </source>
</evidence>
<keyword evidence="5" id="KW-1185">Reference proteome</keyword>
<protein>
    <submittedName>
        <fullName evidence="4">Putative pro-resilin-like</fullName>
    </submittedName>
</protein>
<dbReference type="OrthoDB" id="6382835at2759"/>
<dbReference type="GO" id="GO:0031012">
    <property type="term" value="C:extracellular matrix"/>
    <property type="evidence" value="ECO:0007669"/>
    <property type="project" value="TreeGrafter"/>
</dbReference>
<evidence type="ECO:0000313" key="4">
    <source>
        <dbReference type="EMBL" id="ROT61460.1"/>
    </source>
</evidence>
<dbReference type="InterPro" id="IPR051217">
    <property type="entry name" value="Insect_Cuticle_Struc_Prot"/>
</dbReference>
<evidence type="ECO:0000313" key="5">
    <source>
        <dbReference type="Proteomes" id="UP000283509"/>
    </source>
</evidence>
<dbReference type="PROSITE" id="PS00233">
    <property type="entry name" value="CHIT_BIND_RR_1"/>
    <property type="match status" value="1"/>
</dbReference>